<dbReference type="PROSITE" id="PS51257">
    <property type="entry name" value="PROKAR_LIPOPROTEIN"/>
    <property type="match status" value="1"/>
</dbReference>
<feature type="domain" description="PEGA" evidence="2">
    <location>
        <begin position="27"/>
        <end position="78"/>
    </location>
</feature>
<proteinExistence type="predicted"/>
<sequence>MSHRAFLVLLLISTLTILTACGPPKQTIPISTNPMGATVYGDGKQMCTTPCSVSFTRDTDHLLTIHKEGFEQVDMIISRRFKPDEAIRDGIISGILKGSDPEAVGSEVAREVDEQERSGEAYELTPSIVRITLKPESQ</sequence>
<feature type="signal peptide" evidence="1">
    <location>
        <begin position="1"/>
        <end position="20"/>
    </location>
</feature>
<dbReference type="InterPro" id="IPR013229">
    <property type="entry name" value="PEGA"/>
</dbReference>
<feature type="chain" id="PRO_5012428834" evidence="1">
    <location>
        <begin position="21"/>
        <end position="138"/>
    </location>
</feature>
<dbReference type="Pfam" id="PF08308">
    <property type="entry name" value="PEGA"/>
    <property type="match status" value="1"/>
</dbReference>
<dbReference type="RefSeq" id="WP_097012785.1">
    <property type="nucleotide sequence ID" value="NZ_LT907975.1"/>
</dbReference>
<accession>A0A2C8FBU6</accession>
<dbReference type="EMBL" id="LT907975">
    <property type="protein sequence ID" value="SOB60004.1"/>
    <property type="molecule type" value="Genomic_DNA"/>
</dbReference>
<name>A0A2C8FBU6_9BACT</name>
<dbReference type="KEGG" id="pprf:DPRO_3094"/>
<evidence type="ECO:0000313" key="3">
    <source>
        <dbReference type="EMBL" id="SOB60004.1"/>
    </source>
</evidence>
<keyword evidence="4" id="KW-1185">Reference proteome</keyword>
<evidence type="ECO:0000313" key="4">
    <source>
        <dbReference type="Proteomes" id="UP000219215"/>
    </source>
</evidence>
<reference evidence="4" key="1">
    <citation type="submission" date="2017-09" db="EMBL/GenBank/DDBJ databases">
        <authorList>
            <person name="Regsiter A."/>
            <person name="William W."/>
        </authorList>
    </citation>
    <scope>NUCLEOTIDE SEQUENCE [LARGE SCALE GENOMIC DNA]</scope>
    <source>
        <strain evidence="4">500-1</strain>
    </source>
</reference>
<evidence type="ECO:0000256" key="1">
    <source>
        <dbReference type="SAM" id="SignalP"/>
    </source>
</evidence>
<keyword evidence="1" id="KW-0732">Signal</keyword>
<dbReference type="AlphaFoldDB" id="A0A2C8FBU6"/>
<evidence type="ECO:0000259" key="2">
    <source>
        <dbReference type="Pfam" id="PF08308"/>
    </source>
</evidence>
<dbReference type="OrthoDB" id="5455724at2"/>
<organism evidence="3 4">
    <name type="scientific">Pseudodesulfovibrio profundus</name>
    <dbReference type="NCBI Taxonomy" id="57320"/>
    <lineage>
        <taxon>Bacteria</taxon>
        <taxon>Pseudomonadati</taxon>
        <taxon>Thermodesulfobacteriota</taxon>
        <taxon>Desulfovibrionia</taxon>
        <taxon>Desulfovibrionales</taxon>
        <taxon>Desulfovibrionaceae</taxon>
    </lineage>
</organism>
<gene>
    <name evidence="3" type="ORF">DPRO_3094</name>
</gene>
<protein>
    <submittedName>
        <fullName evidence="3">S-layer protein</fullName>
    </submittedName>
</protein>
<dbReference type="Proteomes" id="UP000219215">
    <property type="component" value="Chromosome DPRO"/>
</dbReference>